<evidence type="ECO:0000256" key="2">
    <source>
        <dbReference type="ARBA" id="ARBA00022448"/>
    </source>
</evidence>
<feature type="domain" description="ABC transporter" evidence="9">
    <location>
        <begin position="366"/>
        <end position="600"/>
    </location>
</feature>
<sequence>MGNTQTKRESRHLKRFYYTVDQTIEKPFNWQQMGRLLQFLKPYAKTYLPAAIIAMLISTIIRLAIPILIGKVAIDIALEENNVSLLIQLVVGIAIMYLISYVANTLRIKWVNILGQNVIYDLRHTLFSHVQRLSHRFFDSRSAGSILVRILNDINSLQELFTNGIINLLMDAFMLVGIIVILFVLSPPLAFAVIIVIPLMFFISTRLRRKIRRSWQEVRQHQSRMNSHLNEGLQGMRITQSFSQEKENAEFFDGVNKGYFNSFKDAAKKSAMFRPLVEICDAIGTIILIAFGSYLILSEVIEIGTFVSFAFFLGMFWEPISRLGQMYNQLLMAMASSERIFEFLDEQPNVEEKQDAYALKKMKGQIEFDRVGFSYNEERIALHEISLEMKAGQTVALVGHTGSGKSTIANLISRFYDPTTGAVKVDGHDLREVKLDSLRQKISVVLQDTFIFSGTIMENIRFGRPAASDEEVIEAAKVVGADDFIQRLAYGYQTEVEERGNILSAGERQLLSFARALLADPTIIILDEATASIDTESEVKIQQALRKLLKGRTSIIIAHRLSTIREADNIFVLEQGRILEQGSHQELMDKQGKYFELVKSQFTMLDAI</sequence>
<dbReference type="RefSeq" id="WP_118888983.1">
    <property type="nucleotide sequence ID" value="NZ_JAMAWL010000002.1"/>
</dbReference>
<dbReference type="InterPro" id="IPR003593">
    <property type="entry name" value="AAA+_ATPase"/>
</dbReference>
<dbReference type="GO" id="GO:0016887">
    <property type="term" value="F:ATP hydrolysis activity"/>
    <property type="evidence" value="ECO:0007669"/>
    <property type="project" value="InterPro"/>
</dbReference>
<dbReference type="Pfam" id="PF00005">
    <property type="entry name" value="ABC_tran"/>
    <property type="match status" value="1"/>
</dbReference>
<dbReference type="InterPro" id="IPR036640">
    <property type="entry name" value="ABC1_TM_sf"/>
</dbReference>
<evidence type="ECO:0000256" key="5">
    <source>
        <dbReference type="ARBA" id="ARBA00022840"/>
    </source>
</evidence>
<accession>A0A417YKG0</accession>
<dbReference type="OrthoDB" id="9770415at2"/>
<evidence type="ECO:0000256" key="8">
    <source>
        <dbReference type="SAM" id="Phobius"/>
    </source>
</evidence>
<dbReference type="CDD" id="cd18545">
    <property type="entry name" value="ABC_6TM_YknV_like"/>
    <property type="match status" value="1"/>
</dbReference>
<dbReference type="PANTHER" id="PTHR43394">
    <property type="entry name" value="ATP-DEPENDENT PERMEASE MDL1, MITOCHONDRIAL"/>
    <property type="match status" value="1"/>
</dbReference>
<evidence type="ECO:0000259" key="10">
    <source>
        <dbReference type="PROSITE" id="PS50929"/>
    </source>
</evidence>
<dbReference type="SUPFAM" id="SSF52540">
    <property type="entry name" value="P-loop containing nucleoside triphosphate hydrolases"/>
    <property type="match status" value="1"/>
</dbReference>
<dbReference type="PROSITE" id="PS50929">
    <property type="entry name" value="ABC_TM1F"/>
    <property type="match status" value="1"/>
</dbReference>
<evidence type="ECO:0000256" key="1">
    <source>
        <dbReference type="ARBA" id="ARBA00004651"/>
    </source>
</evidence>
<keyword evidence="3 8" id="KW-0812">Transmembrane</keyword>
<organism evidence="11 12">
    <name type="scientific">Oceanobacillus profundus</name>
    <dbReference type="NCBI Taxonomy" id="372463"/>
    <lineage>
        <taxon>Bacteria</taxon>
        <taxon>Bacillati</taxon>
        <taxon>Bacillota</taxon>
        <taxon>Bacilli</taxon>
        <taxon>Bacillales</taxon>
        <taxon>Bacillaceae</taxon>
        <taxon>Oceanobacillus</taxon>
    </lineage>
</organism>
<dbReference type="PROSITE" id="PS00211">
    <property type="entry name" value="ABC_TRANSPORTER_1"/>
    <property type="match status" value="1"/>
</dbReference>
<dbReference type="SMART" id="SM00382">
    <property type="entry name" value="AAA"/>
    <property type="match status" value="1"/>
</dbReference>
<dbReference type="GO" id="GO:0005886">
    <property type="term" value="C:plasma membrane"/>
    <property type="evidence" value="ECO:0007669"/>
    <property type="project" value="UniProtKB-SubCell"/>
</dbReference>
<feature type="transmembrane region" description="Helical" evidence="8">
    <location>
        <begin position="46"/>
        <end position="65"/>
    </location>
</feature>
<dbReference type="Pfam" id="PF00664">
    <property type="entry name" value="ABC_membrane"/>
    <property type="match status" value="1"/>
</dbReference>
<reference evidence="11 12" key="1">
    <citation type="journal article" date="2007" name="Int. J. Syst. Evol. Microbiol.">
        <title>Oceanobacillus profundus sp. nov., isolated from a deep-sea sediment core.</title>
        <authorList>
            <person name="Kim Y.G."/>
            <person name="Choi D.H."/>
            <person name="Hyun S."/>
            <person name="Cho B.C."/>
        </authorList>
    </citation>
    <scope>NUCLEOTIDE SEQUENCE [LARGE SCALE GENOMIC DNA]</scope>
    <source>
        <strain evidence="11 12">DSM 18246</strain>
    </source>
</reference>
<evidence type="ECO:0000256" key="6">
    <source>
        <dbReference type="ARBA" id="ARBA00022989"/>
    </source>
</evidence>
<dbReference type="InterPro" id="IPR027417">
    <property type="entry name" value="P-loop_NTPase"/>
</dbReference>
<dbReference type="InterPro" id="IPR003439">
    <property type="entry name" value="ABC_transporter-like_ATP-bd"/>
</dbReference>
<dbReference type="SUPFAM" id="SSF90123">
    <property type="entry name" value="ABC transporter transmembrane region"/>
    <property type="match status" value="1"/>
</dbReference>
<dbReference type="FunFam" id="3.40.50.300:FF:000287">
    <property type="entry name" value="Multidrug ABC transporter ATP-binding protein"/>
    <property type="match status" value="1"/>
</dbReference>
<feature type="transmembrane region" description="Helical" evidence="8">
    <location>
        <begin position="160"/>
        <end position="183"/>
    </location>
</feature>
<keyword evidence="6 8" id="KW-1133">Transmembrane helix</keyword>
<keyword evidence="12" id="KW-1185">Reference proteome</keyword>
<keyword evidence="7 8" id="KW-0472">Membrane</keyword>
<feature type="domain" description="ABC transmembrane type-1" evidence="10">
    <location>
        <begin position="50"/>
        <end position="332"/>
    </location>
</feature>
<dbReference type="InterPro" id="IPR039421">
    <property type="entry name" value="Type_1_exporter"/>
</dbReference>
<evidence type="ECO:0000256" key="4">
    <source>
        <dbReference type="ARBA" id="ARBA00022741"/>
    </source>
</evidence>
<dbReference type="AlphaFoldDB" id="A0A417YKG0"/>
<dbReference type="InterPro" id="IPR017871">
    <property type="entry name" value="ABC_transporter-like_CS"/>
</dbReference>
<proteinExistence type="predicted"/>
<dbReference type="Gene3D" id="3.40.50.300">
    <property type="entry name" value="P-loop containing nucleotide triphosphate hydrolases"/>
    <property type="match status" value="1"/>
</dbReference>
<dbReference type="InterPro" id="IPR011527">
    <property type="entry name" value="ABC1_TM_dom"/>
</dbReference>
<evidence type="ECO:0000259" key="9">
    <source>
        <dbReference type="PROSITE" id="PS50893"/>
    </source>
</evidence>
<evidence type="ECO:0000256" key="3">
    <source>
        <dbReference type="ARBA" id="ARBA00022692"/>
    </source>
</evidence>
<feature type="transmembrane region" description="Helical" evidence="8">
    <location>
        <begin position="85"/>
        <end position="103"/>
    </location>
</feature>
<evidence type="ECO:0000256" key="7">
    <source>
        <dbReference type="ARBA" id="ARBA00023136"/>
    </source>
</evidence>
<protein>
    <submittedName>
        <fullName evidence="11">ABC transporter ATP-binding protein</fullName>
    </submittedName>
</protein>
<name>A0A417YKG0_9BACI</name>
<comment type="caution">
    <text evidence="11">The sequence shown here is derived from an EMBL/GenBank/DDBJ whole genome shotgun (WGS) entry which is preliminary data.</text>
</comment>
<keyword evidence="4" id="KW-0547">Nucleotide-binding</keyword>
<dbReference type="PANTHER" id="PTHR43394:SF1">
    <property type="entry name" value="ATP-BINDING CASSETTE SUB-FAMILY B MEMBER 10, MITOCHONDRIAL"/>
    <property type="match status" value="1"/>
</dbReference>
<keyword evidence="5 11" id="KW-0067">ATP-binding</keyword>
<dbReference type="GO" id="GO:0015421">
    <property type="term" value="F:ABC-type oligopeptide transporter activity"/>
    <property type="evidence" value="ECO:0007669"/>
    <property type="project" value="TreeGrafter"/>
</dbReference>
<dbReference type="PROSITE" id="PS50893">
    <property type="entry name" value="ABC_TRANSPORTER_2"/>
    <property type="match status" value="1"/>
</dbReference>
<feature type="transmembrane region" description="Helical" evidence="8">
    <location>
        <begin position="303"/>
        <end position="320"/>
    </location>
</feature>
<evidence type="ECO:0000313" key="12">
    <source>
        <dbReference type="Proteomes" id="UP000285456"/>
    </source>
</evidence>
<dbReference type="Gene3D" id="1.20.1560.10">
    <property type="entry name" value="ABC transporter type 1, transmembrane domain"/>
    <property type="match status" value="1"/>
</dbReference>
<dbReference type="CDD" id="cd03254">
    <property type="entry name" value="ABCC_Glucan_exporter_like"/>
    <property type="match status" value="1"/>
</dbReference>
<dbReference type="Proteomes" id="UP000285456">
    <property type="component" value="Unassembled WGS sequence"/>
</dbReference>
<gene>
    <name evidence="11" type="ORF">D1B32_07065</name>
</gene>
<comment type="subcellular location">
    <subcellularLocation>
        <location evidence="1">Cell membrane</location>
        <topology evidence="1">Multi-pass membrane protein</topology>
    </subcellularLocation>
</comment>
<dbReference type="GO" id="GO:0005524">
    <property type="term" value="F:ATP binding"/>
    <property type="evidence" value="ECO:0007669"/>
    <property type="project" value="UniProtKB-KW"/>
</dbReference>
<evidence type="ECO:0000313" key="11">
    <source>
        <dbReference type="EMBL" id="RHW33797.1"/>
    </source>
</evidence>
<keyword evidence="2" id="KW-0813">Transport</keyword>
<feature type="transmembrane region" description="Helical" evidence="8">
    <location>
        <begin position="189"/>
        <end position="207"/>
    </location>
</feature>
<dbReference type="EMBL" id="QWEH01000003">
    <property type="protein sequence ID" value="RHW33797.1"/>
    <property type="molecule type" value="Genomic_DNA"/>
</dbReference>